<keyword evidence="2" id="KW-1185">Reference proteome</keyword>
<evidence type="ECO:0000313" key="2">
    <source>
        <dbReference type="Proteomes" id="UP000240739"/>
    </source>
</evidence>
<organism evidence="1 2">
    <name type="scientific">Paraconexibacter algicola</name>
    <dbReference type="NCBI Taxonomy" id="2133960"/>
    <lineage>
        <taxon>Bacteria</taxon>
        <taxon>Bacillati</taxon>
        <taxon>Actinomycetota</taxon>
        <taxon>Thermoleophilia</taxon>
        <taxon>Solirubrobacterales</taxon>
        <taxon>Paraconexibacteraceae</taxon>
        <taxon>Paraconexibacter</taxon>
    </lineage>
</organism>
<gene>
    <name evidence="1" type="ORF">C7Y72_03375</name>
</gene>
<comment type="caution">
    <text evidence="1">The sequence shown here is derived from an EMBL/GenBank/DDBJ whole genome shotgun (WGS) entry which is preliminary data.</text>
</comment>
<dbReference type="EMBL" id="PYYB01000001">
    <property type="protein sequence ID" value="PTL58755.1"/>
    <property type="molecule type" value="Genomic_DNA"/>
</dbReference>
<dbReference type="InterPro" id="IPR010430">
    <property type="entry name" value="DUF1028"/>
</dbReference>
<dbReference type="AlphaFoldDB" id="A0A2T4UHS4"/>
<keyword evidence="1" id="KW-0378">Hydrolase</keyword>
<dbReference type="InterPro" id="IPR029055">
    <property type="entry name" value="Ntn_hydrolases_N"/>
</dbReference>
<proteinExistence type="predicted"/>
<dbReference type="Gene3D" id="3.60.20.10">
    <property type="entry name" value="Glutamine Phosphoribosylpyrophosphate, subunit 1, domain 1"/>
    <property type="match status" value="1"/>
</dbReference>
<dbReference type="SUPFAM" id="SSF48452">
    <property type="entry name" value="TPR-like"/>
    <property type="match status" value="1"/>
</dbReference>
<accession>A0A2T4UHS4</accession>
<evidence type="ECO:0000313" key="1">
    <source>
        <dbReference type="EMBL" id="PTL58755.1"/>
    </source>
</evidence>
<dbReference type="InterPro" id="IPR011990">
    <property type="entry name" value="TPR-like_helical_dom_sf"/>
</dbReference>
<reference evidence="1 2" key="1">
    <citation type="submission" date="2018-03" db="EMBL/GenBank/DDBJ databases">
        <title>Aquarubrobacter algicola gen. nov., sp. nov., a novel actinobacterium isolated from shallow eutrophic lake during the end of cyanobacterial harmful algal blooms.</title>
        <authorList>
            <person name="Chun S.J."/>
        </authorList>
    </citation>
    <scope>NUCLEOTIDE SEQUENCE [LARGE SCALE GENOMIC DNA]</scope>
    <source>
        <strain evidence="1 2">Seoho-28</strain>
    </source>
</reference>
<name>A0A2T4UHS4_9ACTN</name>
<sequence length="332" mass="34569">MTNPGGTRSTRARILDRQSEDSAAVVCIVASVIRRGTYSIVARDAHTGELGAAVQSHWFAVGPIVPWVRPGIGAVCTQSVAEKAFGPRLLDRLEAGEGPREALDALLRADPAARFRQVAVIDGRGSVATHTGDGCIAFAGHSIGAGFSVQANMMASPEVWPAMRAAFEATRPDEPLARRLLAALRGAEGAGGDVRGRQSAALVVAPPSGERWRTVTDVRVDDHPEPLDELERLLDLADAYALATEGDDLTGEGRLSEAGVRYAAAAALAPGNHELLFWAGLAAYAAGDRDAGLAQVRGAIAAQPGWAELLPRLTAEISPVAGAVARDLGLTA</sequence>
<dbReference type="Pfam" id="PF06267">
    <property type="entry name" value="DUF1028"/>
    <property type="match status" value="1"/>
</dbReference>
<dbReference type="PANTHER" id="PTHR39328">
    <property type="entry name" value="BLL2871 PROTEIN"/>
    <property type="match status" value="1"/>
</dbReference>
<dbReference type="GO" id="GO:0008233">
    <property type="term" value="F:peptidase activity"/>
    <property type="evidence" value="ECO:0007669"/>
    <property type="project" value="UniProtKB-KW"/>
</dbReference>
<dbReference type="GO" id="GO:0006508">
    <property type="term" value="P:proteolysis"/>
    <property type="evidence" value="ECO:0007669"/>
    <property type="project" value="UniProtKB-KW"/>
</dbReference>
<keyword evidence="1" id="KW-0645">Protease</keyword>
<dbReference type="SUPFAM" id="SSF56235">
    <property type="entry name" value="N-terminal nucleophile aminohydrolases (Ntn hydrolases)"/>
    <property type="match status" value="1"/>
</dbReference>
<dbReference type="Proteomes" id="UP000240739">
    <property type="component" value="Unassembled WGS sequence"/>
</dbReference>
<protein>
    <submittedName>
        <fullName evidence="1">Zn-dependent protease</fullName>
    </submittedName>
</protein>
<dbReference type="PANTHER" id="PTHR39328:SF1">
    <property type="entry name" value="BLL2871 PROTEIN"/>
    <property type="match status" value="1"/>
</dbReference>